<name>A0A6I8LIH2_9PSEU</name>
<dbReference type="RefSeq" id="WP_230862288.1">
    <property type="nucleotide sequence ID" value="NZ_CABVGP010000001.1"/>
</dbReference>
<evidence type="ECO:0000313" key="2">
    <source>
        <dbReference type="Proteomes" id="UP000399805"/>
    </source>
</evidence>
<proteinExistence type="predicted"/>
<sequence length="215" mass="24002">MDTSELLRRATVLIPDNARSDAGFGAVDVHDCLRQDEWEVALDILEDFDGVPWQTVEYWDLLAEAARQMYLERKAAWCRWRGWETRHGVIRADLRLVAPEAGGRRTPIPGDGRLRPMWALGQSASGGRGDLHVAKIWVEFAPALEPGGRGSVRLAPLTPPSWRHLAPGDSITMHERSPVAGTATITEMRRPTVIATGDDRVLRRGGADTVRRRRK</sequence>
<organism evidence="1 2">
    <name type="scientific">Amycolatopsis camponoti</name>
    <dbReference type="NCBI Taxonomy" id="2606593"/>
    <lineage>
        <taxon>Bacteria</taxon>
        <taxon>Bacillati</taxon>
        <taxon>Actinomycetota</taxon>
        <taxon>Actinomycetes</taxon>
        <taxon>Pseudonocardiales</taxon>
        <taxon>Pseudonocardiaceae</taxon>
        <taxon>Amycolatopsis</taxon>
    </lineage>
</organism>
<protein>
    <submittedName>
        <fullName evidence="1">Uncharacterized protein</fullName>
    </submittedName>
</protein>
<accession>A0A6I8LIH2</accession>
<dbReference type="EMBL" id="CABVGP010000001">
    <property type="protein sequence ID" value="VVJ15105.1"/>
    <property type="molecule type" value="Genomic_DNA"/>
</dbReference>
<gene>
    <name evidence="1" type="ORF">AA23TX_00130</name>
</gene>
<dbReference type="AlphaFoldDB" id="A0A6I8LIH2"/>
<reference evidence="1 2" key="1">
    <citation type="submission" date="2019-09" db="EMBL/GenBank/DDBJ databases">
        <authorList>
            <person name="Leyn A S."/>
        </authorList>
    </citation>
    <scope>NUCLEOTIDE SEQUENCE [LARGE SCALE GENOMIC DNA]</scope>
    <source>
        <strain evidence="1">AA231_1</strain>
    </source>
</reference>
<keyword evidence="2" id="KW-1185">Reference proteome</keyword>
<evidence type="ECO:0000313" key="1">
    <source>
        <dbReference type="EMBL" id="VVJ15105.1"/>
    </source>
</evidence>
<dbReference type="Proteomes" id="UP000399805">
    <property type="component" value="Unassembled WGS sequence"/>
</dbReference>